<dbReference type="Proteomes" id="UP001254608">
    <property type="component" value="Unassembled WGS sequence"/>
</dbReference>
<keyword evidence="1" id="KW-0732">Signal</keyword>
<accession>A0ABU2WM14</accession>
<dbReference type="RefSeq" id="WP_311366332.1">
    <property type="nucleotide sequence ID" value="NZ_JAVRIC010000029.1"/>
</dbReference>
<evidence type="ECO:0000313" key="2">
    <source>
        <dbReference type="EMBL" id="MDT0498921.1"/>
    </source>
</evidence>
<proteinExistence type="predicted"/>
<reference evidence="2 3" key="1">
    <citation type="submission" date="2023-09" db="EMBL/GenBank/DDBJ databases">
        <authorList>
            <person name="Rey-Velasco X."/>
        </authorList>
    </citation>
    <scope>NUCLEOTIDE SEQUENCE [LARGE SCALE GENOMIC DNA]</scope>
    <source>
        <strain evidence="2 3">W345</strain>
    </source>
</reference>
<sequence length="236" mass="25492">MKSKGLILLVGLVSVTPAFAQDLASIYSSSVFQQGVIGMGKPTLEAGQKAYASSASRSDLDALEFDTSSSVERATRQKLLDALLPSSGDPRVQASLRKSIESDAVWESFDNVLGHFGYSSDNLADVTTAYYVMTWEVVNNEDAARYPSGIRAAHQAIESAMATNPEVQSLSDAEKQEACEIMAYMATVAGAAKNELRDSGDTTRLAQLQASIHQSVLRQGVDLRRLRLTDNGFVNY</sequence>
<gene>
    <name evidence="2" type="ORF">RM530_16370</name>
</gene>
<dbReference type="InterPro" id="IPR046505">
    <property type="entry name" value="DUF6683"/>
</dbReference>
<name>A0ABU2WM14_9GAMM</name>
<organism evidence="2 3">
    <name type="scientific">Banduia mediterranea</name>
    <dbReference type="NCBI Taxonomy" id="3075609"/>
    <lineage>
        <taxon>Bacteria</taxon>
        <taxon>Pseudomonadati</taxon>
        <taxon>Pseudomonadota</taxon>
        <taxon>Gammaproteobacteria</taxon>
        <taxon>Nevskiales</taxon>
        <taxon>Algiphilaceae</taxon>
        <taxon>Banduia</taxon>
    </lineage>
</organism>
<evidence type="ECO:0000313" key="3">
    <source>
        <dbReference type="Proteomes" id="UP001254608"/>
    </source>
</evidence>
<keyword evidence="3" id="KW-1185">Reference proteome</keyword>
<feature type="chain" id="PRO_5046471618" evidence="1">
    <location>
        <begin position="21"/>
        <end position="236"/>
    </location>
</feature>
<comment type="caution">
    <text evidence="2">The sequence shown here is derived from an EMBL/GenBank/DDBJ whole genome shotgun (WGS) entry which is preliminary data.</text>
</comment>
<dbReference type="Pfam" id="PF20388">
    <property type="entry name" value="DUF6683"/>
    <property type="match status" value="1"/>
</dbReference>
<evidence type="ECO:0000256" key="1">
    <source>
        <dbReference type="SAM" id="SignalP"/>
    </source>
</evidence>
<dbReference type="EMBL" id="JAVRIC010000029">
    <property type="protein sequence ID" value="MDT0498921.1"/>
    <property type="molecule type" value="Genomic_DNA"/>
</dbReference>
<protein>
    <submittedName>
        <fullName evidence="2">Uncharacterized protein</fullName>
    </submittedName>
</protein>
<feature type="signal peptide" evidence="1">
    <location>
        <begin position="1"/>
        <end position="20"/>
    </location>
</feature>